<dbReference type="RefSeq" id="WP_211429610.1">
    <property type="nucleotide sequence ID" value="NZ_CP072648.1"/>
</dbReference>
<protein>
    <recommendedName>
        <fullName evidence="2">Pyridoxal phosphate homeostasis protein</fullName>
        <shortName evidence="2">PLP homeostasis protein</shortName>
    </recommendedName>
</protein>
<comment type="similarity">
    <text evidence="2 3">Belongs to the pyridoxal phosphate-binding protein YggS/PROSC family.</text>
</comment>
<dbReference type="InterPro" id="IPR029066">
    <property type="entry name" value="PLP-binding_barrel"/>
</dbReference>
<dbReference type="PANTHER" id="PTHR10146:SF14">
    <property type="entry name" value="PYRIDOXAL PHOSPHATE HOMEOSTASIS PROTEIN"/>
    <property type="match status" value="1"/>
</dbReference>
<keyword evidence="6" id="KW-1185">Reference proteome</keyword>
<organism evidence="5 6">
    <name type="scientific">Chloracidobacterium validum</name>
    <dbReference type="NCBI Taxonomy" id="2821543"/>
    <lineage>
        <taxon>Bacteria</taxon>
        <taxon>Pseudomonadati</taxon>
        <taxon>Acidobacteriota</taxon>
        <taxon>Terriglobia</taxon>
        <taxon>Terriglobales</taxon>
        <taxon>Acidobacteriaceae</taxon>
        <taxon>Chloracidobacterium</taxon>
    </lineage>
</organism>
<dbReference type="EMBL" id="CP072648">
    <property type="protein sequence ID" value="QUW03720.1"/>
    <property type="molecule type" value="Genomic_DNA"/>
</dbReference>
<dbReference type="SUPFAM" id="SSF51419">
    <property type="entry name" value="PLP-binding barrel"/>
    <property type="match status" value="1"/>
</dbReference>
<dbReference type="NCBIfam" id="TIGR00044">
    <property type="entry name" value="YggS family pyridoxal phosphate-dependent enzyme"/>
    <property type="match status" value="1"/>
</dbReference>
<dbReference type="Proteomes" id="UP000676506">
    <property type="component" value="Chromosome 1"/>
</dbReference>
<evidence type="ECO:0000256" key="2">
    <source>
        <dbReference type="HAMAP-Rule" id="MF_02087"/>
    </source>
</evidence>
<dbReference type="Pfam" id="PF01168">
    <property type="entry name" value="Ala_racemase_N"/>
    <property type="match status" value="1"/>
</dbReference>
<feature type="modified residue" description="N6-(pyridoxal phosphate)lysine" evidence="2">
    <location>
        <position position="36"/>
    </location>
</feature>
<dbReference type="PIRSF" id="PIRSF004848">
    <property type="entry name" value="YBL036c_PLPDEIII"/>
    <property type="match status" value="1"/>
</dbReference>
<evidence type="ECO:0000256" key="1">
    <source>
        <dbReference type="ARBA" id="ARBA00022898"/>
    </source>
</evidence>
<dbReference type="InterPro" id="IPR001608">
    <property type="entry name" value="Ala_racemase_N"/>
</dbReference>
<evidence type="ECO:0000256" key="3">
    <source>
        <dbReference type="RuleBase" id="RU004514"/>
    </source>
</evidence>
<keyword evidence="1 2" id="KW-0663">Pyridoxal phosphate</keyword>
<dbReference type="CDD" id="cd00635">
    <property type="entry name" value="PLPDE_III_YBL036c_like"/>
    <property type="match status" value="1"/>
</dbReference>
<evidence type="ECO:0000313" key="6">
    <source>
        <dbReference type="Proteomes" id="UP000676506"/>
    </source>
</evidence>
<evidence type="ECO:0000313" key="5">
    <source>
        <dbReference type="EMBL" id="QUW03720.1"/>
    </source>
</evidence>
<comment type="function">
    <text evidence="2">Pyridoxal 5'-phosphate (PLP)-binding protein, which is involved in PLP homeostasis.</text>
</comment>
<reference evidence="5 6" key="1">
    <citation type="submission" date="2021-03" db="EMBL/GenBank/DDBJ databases">
        <title>Genomic and phenotypic characterization of Chloracidobacterium isolates provides evidence for multiple species.</title>
        <authorList>
            <person name="Saini M.K."/>
            <person name="Costas A.M.G."/>
            <person name="Tank M."/>
            <person name="Bryant D.A."/>
        </authorList>
    </citation>
    <scope>NUCLEOTIDE SEQUENCE [LARGE SCALE GENOMIC DNA]</scope>
    <source>
        <strain evidence="5 6">BV2-C</strain>
    </source>
</reference>
<proteinExistence type="inferred from homology"/>
<name>A0ABX8BF66_9BACT</name>
<dbReference type="PANTHER" id="PTHR10146">
    <property type="entry name" value="PROLINE SYNTHETASE CO-TRANSCRIBED BACTERIAL HOMOLOG PROTEIN"/>
    <property type="match status" value="1"/>
</dbReference>
<accession>A0ABX8BF66</accession>
<evidence type="ECO:0000259" key="4">
    <source>
        <dbReference type="Pfam" id="PF01168"/>
    </source>
</evidence>
<sequence>MPSIAENIAAIRERIAAAARRAGRNPDAVTLIAVSKTKPVAAIQAAAAAGIQDIGENRVQEALTKLPHSPPDLRWHLIGHLQSNKAKLAAEHFYLIHTVDSLALAQRLNRLAQERGRPQAVLLQVRLGDEATKSGLSPTDLPSAYAAARGLPHIRIQGLMTIPPFCPDPTDARPYFRQLRLLRDALLTDFPGDQLPELSMGMSHDFEVAIEEGATYIRVGTAIFGER</sequence>
<dbReference type="HAMAP" id="MF_02087">
    <property type="entry name" value="PLP_homeostasis"/>
    <property type="match status" value="1"/>
</dbReference>
<dbReference type="Gene3D" id="3.20.20.10">
    <property type="entry name" value="Alanine racemase"/>
    <property type="match status" value="1"/>
</dbReference>
<gene>
    <name evidence="5" type="ORF">J8C06_04615</name>
</gene>
<dbReference type="InterPro" id="IPR011078">
    <property type="entry name" value="PyrdxlP_homeostasis"/>
</dbReference>
<feature type="domain" description="Alanine racemase N-terminal" evidence="4">
    <location>
        <begin position="8"/>
        <end position="226"/>
    </location>
</feature>